<dbReference type="InterPro" id="IPR017455">
    <property type="entry name" value="Znf_FYVE-rel"/>
</dbReference>
<dbReference type="GO" id="GO:0031901">
    <property type="term" value="C:early endosome membrane"/>
    <property type="evidence" value="ECO:0007669"/>
    <property type="project" value="TreeGrafter"/>
</dbReference>
<dbReference type="EMBL" id="RJVU01003789">
    <property type="protein sequence ID" value="ROL55013.1"/>
    <property type="molecule type" value="Genomic_DNA"/>
</dbReference>
<evidence type="ECO:0000256" key="3">
    <source>
        <dbReference type="ARBA" id="ARBA00022833"/>
    </source>
</evidence>
<keyword evidence="8" id="KW-1185">Reference proteome</keyword>
<keyword evidence="1" id="KW-0479">Metal-binding</keyword>
<accession>A0A3N0Z9H6</accession>
<protein>
    <submittedName>
        <fullName evidence="7">Zinc finger FYVE domain-containing protein 16</fullName>
    </submittedName>
</protein>
<reference evidence="7 8" key="1">
    <citation type="submission" date="2018-10" db="EMBL/GenBank/DDBJ databases">
        <title>Genome assembly for a Yunnan-Guizhou Plateau 3E fish, Anabarilius grahami (Regan), and its evolutionary and genetic applications.</title>
        <authorList>
            <person name="Jiang W."/>
        </authorList>
    </citation>
    <scope>NUCLEOTIDE SEQUENCE [LARGE SCALE GENOMIC DNA]</scope>
    <source>
        <strain evidence="7">AG-KIZ</strain>
        <tissue evidence="7">Muscle</tissue>
    </source>
</reference>
<name>A0A3N0Z9H6_ANAGA</name>
<dbReference type="PROSITE" id="PS50178">
    <property type="entry name" value="ZF_FYVE"/>
    <property type="match status" value="1"/>
</dbReference>
<feature type="compositionally biased region" description="Low complexity" evidence="5">
    <location>
        <begin position="506"/>
        <end position="517"/>
    </location>
</feature>
<dbReference type="Gene3D" id="3.30.40.10">
    <property type="entry name" value="Zinc/RING finger domain, C3HC4 (zinc finger)"/>
    <property type="match status" value="1"/>
</dbReference>
<dbReference type="SMART" id="SM00064">
    <property type="entry name" value="FYVE"/>
    <property type="match status" value="1"/>
</dbReference>
<proteinExistence type="predicted"/>
<evidence type="ECO:0000256" key="4">
    <source>
        <dbReference type="PROSITE-ProRule" id="PRU00091"/>
    </source>
</evidence>
<comment type="caution">
    <text evidence="7">The sequence shown here is derived from an EMBL/GenBank/DDBJ whole genome shotgun (WGS) entry which is preliminary data.</text>
</comment>
<evidence type="ECO:0000256" key="5">
    <source>
        <dbReference type="SAM" id="MobiDB-lite"/>
    </source>
</evidence>
<dbReference type="GO" id="GO:0008270">
    <property type="term" value="F:zinc ion binding"/>
    <property type="evidence" value="ECO:0007669"/>
    <property type="project" value="UniProtKB-KW"/>
</dbReference>
<dbReference type="GO" id="GO:0016197">
    <property type="term" value="P:endosomal transport"/>
    <property type="evidence" value="ECO:0007669"/>
    <property type="project" value="TreeGrafter"/>
</dbReference>
<dbReference type="PANTHER" id="PTHR46319">
    <property type="entry name" value="ZINC FINGER FYVE DOMAIN-CONTAINING PROTEIN"/>
    <property type="match status" value="1"/>
</dbReference>
<dbReference type="OrthoDB" id="5872154at2759"/>
<gene>
    <name evidence="7" type="ORF">DPX16_5042</name>
</gene>
<sequence length="736" mass="80348">MDSYFKAAVCDLDKLLDDFELNAEELENKPATFASPCPDSTLVSGHHLDIQSFVPEVSQTLPDVNALHYGLTSQSITLNQKDSYSNERPLTGVDLLSSVDSRGIKSSAPPCPDRSLKPVCDLVNDTGSANLQQASSQEDFKELDVPEKETNEELLVDFDSPVVSCPDDFTKSNHGELPKHDSEINSNSFSLLDVIIPAFSDPHGSTSITSLECKQTESSCPEESSFSEQNNSPCNPMNEEDVSNSVPCATDEDISDEQAVSLQPDSKDAQLSEDPEDVAGSPSSEKESSLSCLPMAVSMCGSLVASLDPQKAAVIETKDEAELEINSAIQEAEELILPLEEPVTPFCSSRPDSSPEDEPELVQIMSNPERASAVSGHYPERNFKRTFSPTDKLTCRDLCESNPSPPYSESPNYSYEFGIANEYLPESDQTVMMVTDEELDAFLMGQGVKIDSDAGAEKFTDDGFSEFNGNVEGDGFLDEELQSCKVETFASPESDGSLQYLEESEGSNVSSSSQDSSPLRTDPTQTISHENTTSPVEIQSACSPNQETNYGGARPKQLSNQTVRPPSERHRSSHAEADVENGSQVSPIRDENNCEPPSYEASYGHDELSEPPPYPGETLEDRESSVDPAGHEVEGLGSKQPPWVPDSEAPNCMNCMQKFTFTKRRHHCRACGKVYCAGCCNRKCRLKYLDKEARVCVICHVTIQRGTHQADADELVATKADCGVDSRRQRLGPKLP</sequence>
<feature type="domain" description="FYVE-type" evidence="6">
    <location>
        <begin position="646"/>
        <end position="704"/>
    </location>
</feature>
<keyword evidence="2 4" id="KW-0863">Zinc-finger</keyword>
<dbReference type="InterPro" id="IPR000306">
    <property type="entry name" value="Znf_FYVE"/>
</dbReference>
<dbReference type="CDD" id="cd15729">
    <property type="entry name" value="FYVE_endofin"/>
    <property type="match status" value="1"/>
</dbReference>
<feature type="region of interest" description="Disordered" evidence="5">
    <location>
        <begin position="490"/>
        <end position="643"/>
    </location>
</feature>
<keyword evidence="3" id="KW-0862">Zinc</keyword>
<evidence type="ECO:0000256" key="1">
    <source>
        <dbReference type="ARBA" id="ARBA00022723"/>
    </source>
</evidence>
<dbReference type="InterPro" id="IPR013083">
    <property type="entry name" value="Znf_RING/FYVE/PHD"/>
</dbReference>
<dbReference type="PANTHER" id="PTHR46319:SF1">
    <property type="entry name" value="ZINC FINGER FYVE DOMAIN-CONTAINING PROTEIN 16"/>
    <property type="match status" value="1"/>
</dbReference>
<evidence type="ECO:0000256" key="2">
    <source>
        <dbReference type="ARBA" id="ARBA00022771"/>
    </source>
</evidence>
<organism evidence="7 8">
    <name type="scientific">Anabarilius grahami</name>
    <name type="common">Kanglang fish</name>
    <name type="synonym">Barilius grahami</name>
    <dbReference type="NCBI Taxonomy" id="495550"/>
    <lineage>
        <taxon>Eukaryota</taxon>
        <taxon>Metazoa</taxon>
        <taxon>Chordata</taxon>
        <taxon>Craniata</taxon>
        <taxon>Vertebrata</taxon>
        <taxon>Euteleostomi</taxon>
        <taxon>Actinopterygii</taxon>
        <taxon>Neopterygii</taxon>
        <taxon>Teleostei</taxon>
        <taxon>Ostariophysi</taxon>
        <taxon>Cypriniformes</taxon>
        <taxon>Xenocyprididae</taxon>
        <taxon>Xenocypridinae</taxon>
        <taxon>Xenocypridinae incertae sedis</taxon>
        <taxon>Anabarilius</taxon>
    </lineage>
</organism>
<dbReference type="Pfam" id="PF01363">
    <property type="entry name" value="FYVE"/>
    <property type="match status" value="1"/>
</dbReference>
<feature type="compositionally biased region" description="Polar residues" evidence="5">
    <location>
        <begin position="518"/>
        <end position="549"/>
    </location>
</feature>
<dbReference type="InterPro" id="IPR011011">
    <property type="entry name" value="Znf_FYVE_PHD"/>
</dbReference>
<feature type="region of interest" description="Disordered" evidence="5">
    <location>
        <begin position="219"/>
        <end position="290"/>
    </location>
</feature>
<feature type="compositionally biased region" description="Basic and acidic residues" evidence="5">
    <location>
        <begin position="566"/>
        <end position="577"/>
    </location>
</feature>
<feature type="compositionally biased region" description="Basic and acidic residues" evidence="5">
    <location>
        <begin position="619"/>
        <end position="634"/>
    </location>
</feature>
<dbReference type="Proteomes" id="UP000281406">
    <property type="component" value="Unassembled WGS sequence"/>
</dbReference>
<evidence type="ECO:0000313" key="8">
    <source>
        <dbReference type="Proteomes" id="UP000281406"/>
    </source>
</evidence>
<evidence type="ECO:0000313" key="7">
    <source>
        <dbReference type="EMBL" id="ROL55013.1"/>
    </source>
</evidence>
<dbReference type="AlphaFoldDB" id="A0A3N0Z9H6"/>
<dbReference type="FunFam" id="3.30.40.10:FF:000084">
    <property type="entry name" value="Zinc finger, FYVE domain-containing 9b"/>
    <property type="match status" value="1"/>
</dbReference>
<feature type="compositionally biased region" description="Low complexity" evidence="5">
    <location>
        <begin position="219"/>
        <end position="228"/>
    </location>
</feature>
<dbReference type="SUPFAM" id="SSF57903">
    <property type="entry name" value="FYVE/PHD zinc finger"/>
    <property type="match status" value="1"/>
</dbReference>
<evidence type="ECO:0000259" key="6">
    <source>
        <dbReference type="PROSITE" id="PS50178"/>
    </source>
</evidence>